<dbReference type="InterPro" id="IPR001872">
    <property type="entry name" value="Peptidase_A8"/>
</dbReference>
<keyword evidence="4 9" id="KW-0812">Transmembrane</keyword>
<dbReference type="Proteomes" id="UP001596997">
    <property type="component" value="Unassembled WGS sequence"/>
</dbReference>
<keyword evidence="8 9" id="KW-0472">Membrane</keyword>
<dbReference type="NCBIfam" id="NF011369">
    <property type="entry name" value="PRK14788.1"/>
    <property type="match status" value="1"/>
</dbReference>
<feature type="transmembrane region" description="Helical" evidence="9">
    <location>
        <begin position="96"/>
        <end position="113"/>
    </location>
</feature>
<reference evidence="11" key="1">
    <citation type="journal article" date="2019" name="Int. J. Syst. Evol. Microbiol.">
        <title>The Global Catalogue of Microorganisms (GCM) 10K type strain sequencing project: providing services to taxonomists for standard genome sequencing and annotation.</title>
        <authorList>
            <consortium name="The Broad Institute Genomics Platform"/>
            <consortium name="The Broad Institute Genome Sequencing Center for Infectious Disease"/>
            <person name="Wu L."/>
            <person name="Ma J."/>
        </authorList>
    </citation>
    <scope>NUCLEOTIDE SEQUENCE [LARGE SCALE GENOMIC DNA]</scope>
    <source>
        <strain evidence="11">CCUG 62114</strain>
    </source>
</reference>
<dbReference type="HAMAP" id="MF_00161">
    <property type="entry name" value="LspA"/>
    <property type="match status" value="1"/>
</dbReference>
<comment type="caution">
    <text evidence="10">The sequence shown here is derived from an EMBL/GenBank/DDBJ whole genome shotgun (WGS) entry which is preliminary data.</text>
</comment>
<keyword evidence="2 9" id="KW-1003">Cell membrane</keyword>
<dbReference type="EC" id="3.4.23.36" evidence="9"/>
<evidence type="ECO:0000256" key="6">
    <source>
        <dbReference type="ARBA" id="ARBA00022801"/>
    </source>
</evidence>
<keyword evidence="6 9" id="KW-0378">Hydrolase</keyword>
<comment type="subcellular location">
    <subcellularLocation>
        <location evidence="9">Cell membrane</location>
        <topology evidence="9">Multi-pass membrane protein</topology>
    </subcellularLocation>
</comment>
<evidence type="ECO:0000256" key="9">
    <source>
        <dbReference type="HAMAP-Rule" id="MF_00161"/>
    </source>
</evidence>
<proteinExistence type="inferred from homology"/>
<feature type="active site" evidence="9">
    <location>
        <position position="196"/>
    </location>
</feature>
<comment type="pathway">
    <text evidence="9">Protein modification; lipoprotein biosynthesis (signal peptide cleavage).</text>
</comment>
<dbReference type="Pfam" id="PF01252">
    <property type="entry name" value="Peptidase_A8"/>
    <property type="match status" value="1"/>
</dbReference>
<feature type="active site" evidence="9">
    <location>
        <position position="162"/>
    </location>
</feature>
<evidence type="ECO:0000313" key="10">
    <source>
        <dbReference type="EMBL" id="MFD0963722.1"/>
    </source>
</evidence>
<dbReference type="RefSeq" id="WP_377714715.1">
    <property type="nucleotide sequence ID" value="NZ_JBHTJM010000006.1"/>
</dbReference>
<keyword evidence="7 9" id="KW-1133">Transmembrane helix</keyword>
<comment type="caution">
    <text evidence="9">Lacks conserved residue(s) required for the propagation of feature annotation.</text>
</comment>
<gene>
    <name evidence="9" type="primary">lspA</name>
    <name evidence="10" type="ORF">ACFQ1O_06870</name>
</gene>
<comment type="function">
    <text evidence="9">This protein specifically catalyzes the removal of signal peptides from prolipoproteins.</text>
</comment>
<evidence type="ECO:0000313" key="11">
    <source>
        <dbReference type="Proteomes" id="UP001596997"/>
    </source>
</evidence>
<dbReference type="PANTHER" id="PTHR33695:SF1">
    <property type="entry name" value="LIPOPROTEIN SIGNAL PEPTIDASE"/>
    <property type="match status" value="1"/>
</dbReference>
<evidence type="ECO:0000256" key="8">
    <source>
        <dbReference type="ARBA" id="ARBA00023136"/>
    </source>
</evidence>
<keyword evidence="11" id="KW-1185">Reference proteome</keyword>
<evidence type="ECO:0000256" key="1">
    <source>
        <dbReference type="ARBA" id="ARBA00006139"/>
    </source>
</evidence>
<comment type="catalytic activity">
    <reaction evidence="9">
        <text>Release of signal peptides from bacterial membrane prolipoproteins. Hydrolyzes -Xaa-Yaa-Zaa-|-(S,diacylglyceryl)Cys-, in which Xaa is hydrophobic (preferably Leu), and Yaa (Ala or Ser) and Zaa (Gly or Ala) have small, neutral side chains.</text>
        <dbReference type="EC" id="3.4.23.36"/>
    </reaction>
</comment>
<evidence type="ECO:0000256" key="5">
    <source>
        <dbReference type="ARBA" id="ARBA00022750"/>
    </source>
</evidence>
<keyword evidence="3 9" id="KW-0645">Protease</keyword>
<evidence type="ECO:0000256" key="3">
    <source>
        <dbReference type="ARBA" id="ARBA00022670"/>
    </source>
</evidence>
<sequence>MSLKKAFGIITLILIVDQVVKLYIKTNFNLGEYINVFGLSWFEIRFVENPGMAWGSKLSDFLPISEPSAKIFLTSFRLVAIGFIAYWLVKSVRKNAPKLLIIAISLIFAGAFGNNLDSLFYGLIFDSGTTFNEQYNDWIGYTGVSQMNGAGYSNMMQGCVVDMLRFPFASWTWPEWMPGIGGKYFTFFDPVFNIADMAISTGVGILLVFNKKVFPQEEKVVLVDDNISEEE</sequence>
<organism evidence="10 11">
    <name type="scientific">Pseudofulvibacter geojedonensis</name>
    <dbReference type="NCBI Taxonomy" id="1123758"/>
    <lineage>
        <taxon>Bacteria</taxon>
        <taxon>Pseudomonadati</taxon>
        <taxon>Bacteroidota</taxon>
        <taxon>Flavobacteriia</taxon>
        <taxon>Flavobacteriales</taxon>
        <taxon>Flavobacteriaceae</taxon>
        <taxon>Pseudofulvibacter</taxon>
    </lineage>
</organism>
<dbReference type="PANTHER" id="PTHR33695">
    <property type="entry name" value="LIPOPROTEIN SIGNAL PEPTIDASE"/>
    <property type="match status" value="1"/>
</dbReference>
<evidence type="ECO:0000256" key="2">
    <source>
        <dbReference type="ARBA" id="ARBA00022475"/>
    </source>
</evidence>
<keyword evidence="5 9" id="KW-0064">Aspartyl protease</keyword>
<evidence type="ECO:0000256" key="4">
    <source>
        <dbReference type="ARBA" id="ARBA00022692"/>
    </source>
</evidence>
<feature type="transmembrane region" description="Helical" evidence="9">
    <location>
        <begin position="71"/>
        <end position="89"/>
    </location>
</feature>
<feature type="transmembrane region" description="Helical" evidence="9">
    <location>
        <begin position="191"/>
        <end position="209"/>
    </location>
</feature>
<dbReference type="EMBL" id="JBHTJM010000006">
    <property type="protein sequence ID" value="MFD0963722.1"/>
    <property type="molecule type" value="Genomic_DNA"/>
</dbReference>
<evidence type="ECO:0000256" key="7">
    <source>
        <dbReference type="ARBA" id="ARBA00022989"/>
    </source>
</evidence>
<accession>A0ABW3I2C8</accession>
<protein>
    <recommendedName>
        <fullName evidence="9">Lipoprotein signal peptidase</fullName>
        <ecNumber evidence="9">3.4.23.36</ecNumber>
    </recommendedName>
    <alternativeName>
        <fullName evidence="9">Prolipoprotein signal peptidase</fullName>
    </alternativeName>
    <alternativeName>
        <fullName evidence="9">Signal peptidase II</fullName>
        <shortName evidence="9">SPase II</shortName>
    </alternativeName>
</protein>
<comment type="similarity">
    <text evidence="1 9">Belongs to the peptidase A8 family.</text>
</comment>
<keyword evidence="10" id="KW-0449">Lipoprotein</keyword>
<dbReference type="GO" id="GO:0004190">
    <property type="term" value="F:aspartic-type endopeptidase activity"/>
    <property type="evidence" value="ECO:0007669"/>
    <property type="project" value="UniProtKB-EC"/>
</dbReference>
<name>A0ABW3I2C8_9FLAO</name>